<evidence type="ECO:0000256" key="3">
    <source>
        <dbReference type="SAM" id="SignalP"/>
    </source>
</evidence>
<dbReference type="InterPro" id="IPR034984">
    <property type="entry name" value="Imelysin-like_IPPA"/>
</dbReference>
<dbReference type="InterPro" id="IPR038352">
    <property type="entry name" value="Imelysin_sf"/>
</dbReference>
<evidence type="ECO:0000259" key="4">
    <source>
        <dbReference type="Pfam" id="PF09375"/>
    </source>
</evidence>
<gene>
    <name evidence="5" type="ORF">E2A64_11635</name>
</gene>
<dbReference type="AlphaFoldDB" id="A0A4R5PL26"/>
<feature type="chain" id="PRO_5020746832" description="Imelysin-like domain-containing protein" evidence="3">
    <location>
        <begin position="29"/>
        <end position="369"/>
    </location>
</feature>
<evidence type="ECO:0000256" key="2">
    <source>
        <dbReference type="ARBA" id="ARBA00022729"/>
    </source>
</evidence>
<dbReference type="CDD" id="cd14659">
    <property type="entry name" value="Imelysin-like_IPPA"/>
    <property type="match status" value="1"/>
</dbReference>
<organism evidence="5 6">
    <name type="scientific">Pseudohoeflea suaedae</name>
    <dbReference type="NCBI Taxonomy" id="877384"/>
    <lineage>
        <taxon>Bacteria</taxon>
        <taxon>Pseudomonadati</taxon>
        <taxon>Pseudomonadota</taxon>
        <taxon>Alphaproteobacteria</taxon>
        <taxon>Hyphomicrobiales</taxon>
        <taxon>Rhizobiaceae</taxon>
        <taxon>Pseudohoeflea</taxon>
    </lineage>
</organism>
<dbReference type="RefSeq" id="WP_133284654.1">
    <property type="nucleotide sequence ID" value="NZ_SMSI01000002.1"/>
</dbReference>
<protein>
    <recommendedName>
        <fullName evidence="4">Imelysin-like domain-containing protein</fullName>
    </recommendedName>
</protein>
<keyword evidence="6" id="KW-1185">Reference proteome</keyword>
<dbReference type="Proteomes" id="UP000295131">
    <property type="component" value="Unassembled WGS sequence"/>
</dbReference>
<feature type="domain" description="Imelysin-like" evidence="4">
    <location>
        <begin position="49"/>
        <end position="344"/>
    </location>
</feature>
<accession>A0A4R5PL26</accession>
<dbReference type="Pfam" id="PF09375">
    <property type="entry name" value="Peptidase_M75"/>
    <property type="match status" value="1"/>
</dbReference>
<reference evidence="5 6" key="1">
    <citation type="journal article" date="2013" name="Int. J. Syst. Evol. Microbiol.">
        <title>Hoeflea suaedae sp. nov., an endophytic bacterium isolated from the root of the halophyte Suaeda maritima.</title>
        <authorList>
            <person name="Chung E.J."/>
            <person name="Park J.A."/>
            <person name="Pramanik P."/>
            <person name="Bibi F."/>
            <person name="Jeon C.O."/>
            <person name="Chung Y.R."/>
        </authorList>
    </citation>
    <scope>NUCLEOTIDE SEQUENCE [LARGE SCALE GENOMIC DNA]</scope>
    <source>
        <strain evidence="5 6">YC6898</strain>
    </source>
</reference>
<comment type="subcellular location">
    <subcellularLocation>
        <location evidence="1">Cell envelope</location>
    </subcellularLocation>
</comment>
<proteinExistence type="predicted"/>
<dbReference type="OrthoDB" id="5729110at2"/>
<sequence>MKRPSPVLAALLFAASLVPALSTLPAQAAKRSTNAVVSEIMTRAIEDFIQPGYQRFHVASEKLETDIETLCDSPSDETLAAARDAFTQAAVSWSYVEIIRFGPVAGENRYERVLYYPDRRGVGLKQIQSLIGGFEPYPQALGQLQGKSVALQGLPALEYALFGTGAEALASGKDDGRCDYAGLVAANIDAIARELDGAWADPEGISRLWMNPGSDNPVIRDNREALVELLGVVVHGIEMVRDIRLRAFLGETEGTDRPNAAIYRRAGNTFASIAANLQGIQAVFENSGMTLVLSEQDREIGYRISDELSGAIALTRRLQGTAAELLASPESRARLEELRDRLGRIKTLANEDYGNAVGLTAGFSFADGD</sequence>
<dbReference type="InterPro" id="IPR018976">
    <property type="entry name" value="Imelysin-like"/>
</dbReference>
<evidence type="ECO:0000313" key="6">
    <source>
        <dbReference type="Proteomes" id="UP000295131"/>
    </source>
</evidence>
<dbReference type="EMBL" id="SMSI01000002">
    <property type="protein sequence ID" value="TDH35954.1"/>
    <property type="molecule type" value="Genomic_DNA"/>
</dbReference>
<dbReference type="GO" id="GO:0030313">
    <property type="term" value="C:cell envelope"/>
    <property type="evidence" value="ECO:0007669"/>
    <property type="project" value="UniProtKB-SubCell"/>
</dbReference>
<evidence type="ECO:0000256" key="1">
    <source>
        <dbReference type="ARBA" id="ARBA00004196"/>
    </source>
</evidence>
<feature type="signal peptide" evidence="3">
    <location>
        <begin position="1"/>
        <end position="28"/>
    </location>
</feature>
<keyword evidence="2 3" id="KW-0732">Signal</keyword>
<comment type="caution">
    <text evidence="5">The sequence shown here is derived from an EMBL/GenBank/DDBJ whole genome shotgun (WGS) entry which is preliminary data.</text>
</comment>
<evidence type="ECO:0000313" key="5">
    <source>
        <dbReference type="EMBL" id="TDH35954.1"/>
    </source>
</evidence>
<dbReference type="Gene3D" id="1.20.1420.20">
    <property type="entry name" value="M75 peptidase, HXXE motif"/>
    <property type="match status" value="1"/>
</dbReference>
<name>A0A4R5PL26_9HYPH</name>